<reference evidence="1" key="1">
    <citation type="submission" date="2017-05" db="EMBL/GenBank/DDBJ databases">
        <title>Chloroplast genome sequences of Heterosigma akashiwo, a bloom-forming raphidophyte.</title>
        <authorList>
            <person name="Ueki S."/>
        </authorList>
    </citation>
    <scope>NUCLEOTIDE SEQUENCE</scope>
    <source>
        <strain evidence="1">CCMP1596</strain>
    </source>
</reference>
<keyword evidence="1" id="KW-0934">Plastid</keyword>
<keyword evidence="1" id="KW-0150">Chloroplast</keyword>
<dbReference type="AlphaFoldDB" id="A0A224AH53"/>
<dbReference type="EMBL" id="LC269924">
    <property type="protein sequence ID" value="BBA19046.1"/>
    <property type="molecule type" value="Genomic_DNA"/>
</dbReference>
<organism evidence="1">
    <name type="scientific">Heterosigma akashiwo</name>
    <name type="common">Chromophytic alga</name>
    <name type="synonym">Heterosigma carterae</name>
    <dbReference type="NCBI Taxonomy" id="2829"/>
    <lineage>
        <taxon>Eukaryota</taxon>
        <taxon>Sar</taxon>
        <taxon>Stramenopiles</taxon>
        <taxon>Ochrophyta</taxon>
        <taxon>Raphidophyceae</taxon>
        <taxon>Chattonellales</taxon>
        <taxon>Chattonellaceae</taxon>
        <taxon>Heterosigma</taxon>
    </lineage>
</organism>
<geneLocation type="chloroplast" evidence="1"/>
<gene>
    <name evidence="1" type="primary">Heak452_Cp099</name>
</gene>
<accession>A0A224AH53</accession>
<sequence length="675" mass="78956">MTAEIINALYSRVFYSNSILNTNDYQTIANNSESVKIKQKITFSGNIAKKSYKIKTFRRKKWFFLSDFNKIQVNSNRKFVNKKELKNMEFYFPSFLVKHYTMNGEIRSKRYLTEHYRSISVQKLSRLKTLNKWFSSNLETCNYLEDLPQLWLENRLNALNYRIFYSNSILNTINDYEKEKVQHEEEDHNLPSTIKLTGLNFYNQKIRPAIHKSYVTKYSISPERRLAFLNLPRYKHFSLRLKTGGGFSTIVKETEWNDRSDGNGWGDYWYEETLSHGDGEDWLGFEKAGINVEKGMLSEGGPSLKTGREKIIIDNRIRNVGSSDDFLGLGPKLPKNQKKVGKYSAWRPGSFWYDHGWKHDLGPSMSEIYKFKKKQGFFNFSFIPKLRIFVPISTKWKNTRTIRGWRHRGMIWSAMEDWLSEFGMGRKSPFSEDISRFAQSSLLLKSNDSASFKERYTRFVFLTQKGPKIFNNLNYLLNKEVYRALLERSKSYNSSNLRLENIGALIEPPIERVIFGCKNYRDAQLIPMDSIVFADSLVTSQQQKKIQGGSFLSPWDQLEIFLRKKSNPLITKLEKKYDVNLIYLRNLGGKFHSLSQDIIPASANRLRSTLQTEDNLKNNERSPMCTQKSTVIIIPEFFGMKKSHLPVKMLKEEGFVYNIATKTKNVKVKMKVKLK</sequence>
<protein>
    <submittedName>
        <fullName evidence="1">Uncharacterized protein</fullName>
    </submittedName>
</protein>
<name>A0A224AH53_HETAK</name>
<proteinExistence type="predicted"/>
<evidence type="ECO:0000313" key="1">
    <source>
        <dbReference type="EMBL" id="BBA19046.1"/>
    </source>
</evidence>